<keyword evidence="1" id="KW-0812">Transmembrane</keyword>
<name>A0A179UTA9_BLAGS</name>
<dbReference type="RefSeq" id="XP_031579789.1">
    <property type="nucleotide sequence ID" value="XM_031722794.1"/>
</dbReference>
<keyword evidence="4" id="KW-1185">Reference proteome</keyword>
<dbReference type="Gene3D" id="3.20.20.190">
    <property type="entry name" value="Phosphatidylinositol (PI) phosphodiesterase"/>
    <property type="match status" value="1"/>
</dbReference>
<dbReference type="PROSITE" id="PS51704">
    <property type="entry name" value="GP_PDE"/>
    <property type="match status" value="1"/>
</dbReference>
<sequence length="372" mass="41763">MDAETPLLENVMTTLGYSLEEDDRPISPSSMSPEKAGYFPKGTLYTQWANLDRGKDAPRSNPIAIAHRGSKAKFPENSMSAFIHAISAGAQVIETDLHLSRDGEIVLSHDATLQRCFGVEKRVIDCDWQYLSSLRTIREPFDPMPRLVDLLRYISSAPERKHVRLLLDIKLDNPAQKIMRALADLLRSTAIRPEHKPWNERIILGCWTAKYLILSHTHLPTYPVCLISFSLSYARQFLRLRVPHVIFNLKLEALMGPGGARFLADAQAAGQHVFAWTVNEEALMRWCVRHGLDGVVTDDVEVLRRVCEGERARCYGEGIGRGDGITMRQRVNVFVTAVVLYLAGSVFAAVYPVDLKEFIGGLYQGIEKVDTT</sequence>
<keyword evidence="1" id="KW-0472">Membrane</keyword>
<feature type="domain" description="GP-PDE" evidence="2">
    <location>
        <begin position="62"/>
        <end position="307"/>
    </location>
</feature>
<organism evidence="3 4">
    <name type="scientific">Blastomyces gilchristii (strain SLH14081)</name>
    <name type="common">Blastomyces dermatitidis</name>
    <dbReference type="NCBI Taxonomy" id="559298"/>
    <lineage>
        <taxon>Eukaryota</taxon>
        <taxon>Fungi</taxon>
        <taxon>Dikarya</taxon>
        <taxon>Ascomycota</taxon>
        <taxon>Pezizomycotina</taxon>
        <taxon>Eurotiomycetes</taxon>
        <taxon>Eurotiomycetidae</taxon>
        <taxon>Onygenales</taxon>
        <taxon>Ajellomycetaceae</taxon>
        <taxon>Blastomyces</taxon>
    </lineage>
</organism>
<protein>
    <submittedName>
        <fullName evidence="3">Glycerophosphoryl diester phosphodiesterase</fullName>
    </submittedName>
</protein>
<feature type="transmembrane region" description="Helical" evidence="1">
    <location>
        <begin position="331"/>
        <end position="353"/>
    </location>
</feature>
<evidence type="ECO:0000313" key="3">
    <source>
        <dbReference type="EMBL" id="OAT11336.1"/>
    </source>
</evidence>
<dbReference type="PANTHER" id="PTHR43805">
    <property type="entry name" value="GLYCEROPHOSPHORYL DIESTER PHOSPHODIESTERASE"/>
    <property type="match status" value="1"/>
</dbReference>
<keyword evidence="1" id="KW-1133">Transmembrane helix</keyword>
<dbReference type="EMBL" id="GG657463">
    <property type="protein sequence ID" value="OAT11336.1"/>
    <property type="molecule type" value="Genomic_DNA"/>
</dbReference>
<dbReference type="AlphaFoldDB" id="A0A179UTA9"/>
<dbReference type="Proteomes" id="UP000002038">
    <property type="component" value="Unassembled WGS sequence"/>
</dbReference>
<dbReference type="InterPro" id="IPR017946">
    <property type="entry name" value="PLC-like_Pdiesterase_TIM-brl"/>
</dbReference>
<dbReference type="GeneID" id="8502851"/>
<dbReference type="GO" id="GO:0006629">
    <property type="term" value="P:lipid metabolic process"/>
    <property type="evidence" value="ECO:0007669"/>
    <property type="project" value="InterPro"/>
</dbReference>
<dbReference type="PANTHER" id="PTHR43805:SF1">
    <property type="entry name" value="GP-PDE DOMAIN-CONTAINING PROTEIN"/>
    <property type="match status" value="1"/>
</dbReference>
<accession>A0A179UTA9</accession>
<dbReference type="Pfam" id="PF03009">
    <property type="entry name" value="GDPD"/>
    <property type="match status" value="1"/>
</dbReference>
<evidence type="ECO:0000256" key="1">
    <source>
        <dbReference type="SAM" id="Phobius"/>
    </source>
</evidence>
<gene>
    <name evidence="3" type="ORF">BDBG_06847</name>
</gene>
<dbReference type="InterPro" id="IPR030395">
    <property type="entry name" value="GP_PDE_dom"/>
</dbReference>
<evidence type="ECO:0000313" key="4">
    <source>
        <dbReference type="Proteomes" id="UP000002038"/>
    </source>
</evidence>
<dbReference type="SUPFAM" id="SSF51695">
    <property type="entry name" value="PLC-like phosphodiesterases"/>
    <property type="match status" value="1"/>
</dbReference>
<proteinExistence type="predicted"/>
<dbReference type="STRING" id="559298.A0A179UTA9"/>
<dbReference type="CDD" id="cd08570">
    <property type="entry name" value="GDPD_YPL206cp_fungi"/>
    <property type="match status" value="1"/>
</dbReference>
<dbReference type="VEuPathDB" id="FungiDB:BDBG_06847"/>
<dbReference type="GO" id="GO:0008081">
    <property type="term" value="F:phosphoric diester hydrolase activity"/>
    <property type="evidence" value="ECO:0007669"/>
    <property type="project" value="InterPro"/>
</dbReference>
<dbReference type="KEGG" id="bgh:BDBG_06847"/>
<reference evidence="4" key="1">
    <citation type="journal article" date="2015" name="PLoS Genet.">
        <title>The dynamic genome and transcriptome of the human fungal pathogen Blastomyces and close relative Emmonsia.</title>
        <authorList>
            <person name="Munoz J.F."/>
            <person name="Gauthier G.M."/>
            <person name="Desjardins C.A."/>
            <person name="Gallo J.E."/>
            <person name="Holder J."/>
            <person name="Sullivan T.D."/>
            <person name="Marty A.J."/>
            <person name="Carmen J.C."/>
            <person name="Chen Z."/>
            <person name="Ding L."/>
            <person name="Gujja S."/>
            <person name="Magrini V."/>
            <person name="Misas E."/>
            <person name="Mitreva M."/>
            <person name="Priest M."/>
            <person name="Saif S."/>
            <person name="Whiston E.A."/>
            <person name="Young S."/>
            <person name="Zeng Q."/>
            <person name="Goldman W.E."/>
            <person name="Mardis E.R."/>
            <person name="Taylor J.W."/>
            <person name="McEwen J.G."/>
            <person name="Clay O.K."/>
            <person name="Klein B.S."/>
            <person name="Cuomo C.A."/>
        </authorList>
    </citation>
    <scope>NUCLEOTIDE SEQUENCE [LARGE SCALE GENOMIC DNA]</scope>
    <source>
        <strain evidence="4">SLH14081</strain>
    </source>
</reference>
<evidence type="ECO:0000259" key="2">
    <source>
        <dbReference type="PROSITE" id="PS51704"/>
    </source>
</evidence>
<dbReference type="OrthoDB" id="1058301at2759"/>